<evidence type="ECO:0000313" key="5">
    <source>
        <dbReference type="Proteomes" id="UP001161391"/>
    </source>
</evidence>
<dbReference type="InterPro" id="IPR018247">
    <property type="entry name" value="EF_Hand_1_Ca_BS"/>
</dbReference>
<feature type="chain" id="PRO_5046102388" description="EF-hand domain-containing protein" evidence="2">
    <location>
        <begin position="26"/>
        <end position="129"/>
    </location>
</feature>
<evidence type="ECO:0000256" key="1">
    <source>
        <dbReference type="SAM" id="MobiDB-lite"/>
    </source>
</evidence>
<dbReference type="InterPro" id="IPR011992">
    <property type="entry name" value="EF-hand-dom_pair"/>
</dbReference>
<organism evidence="4 5">
    <name type="scientific">Algimonas ampicilliniresistens</name>
    <dbReference type="NCBI Taxonomy" id="1298735"/>
    <lineage>
        <taxon>Bacteria</taxon>
        <taxon>Pseudomonadati</taxon>
        <taxon>Pseudomonadota</taxon>
        <taxon>Alphaproteobacteria</taxon>
        <taxon>Maricaulales</taxon>
        <taxon>Robiginitomaculaceae</taxon>
        <taxon>Algimonas</taxon>
    </lineage>
</organism>
<gene>
    <name evidence="4" type="ORF">GCM10007853_14790</name>
</gene>
<dbReference type="Proteomes" id="UP001161391">
    <property type="component" value="Unassembled WGS sequence"/>
</dbReference>
<feature type="signal peptide" evidence="2">
    <location>
        <begin position="1"/>
        <end position="25"/>
    </location>
</feature>
<dbReference type="EMBL" id="BSNK01000001">
    <property type="protein sequence ID" value="GLQ23605.1"/>
    <property type="molecule type" value="Genomic_DNA"/>
</dbReference>
<evidence type="ECO:0000313" key="4">
    <source>
        <dbReference type="EMBL" id="GLQ23605.1"/>
    </source>
</evidence>
<feature type="region of interest" description="Disordered" evidence="1">
    <location>
        <begin position="105"/>
        <end position="129"/>
    </location>
</feature>
<evidence type="ECO:0000256" key="2">
    <source>
        <dbReference type="SAM" id="SignalP"/>
    </source>
</evidence>
<evidence type="ECO:0000259" key="3">
    <source>
        <dbReference type="PROSITE" id="PS50222"/>
    </source>
</evidence>
<comment type="caution">
    <text evidence="4">The sequence shown here is derived from an EMBL/GenBank/DDBJ whole genome shotgun (WGS) entry which is preliminary data.</text>
</comment>
<name>A0ABQ5V989_9PROT</name>
<dbReference type="RefSeq" id="WP_284389185.1">
    <property type="nucleotide sequence ID" value="NZ_BSNK01000001.1"/>
</dbReference>
<dbReference type="PROSITE" id="PS00018">
    <property type="entry name" value="EF_HAND_1"/>
    <property type="match status" value="2"/>
</dbReference>
<reference evidence="4" key="2">
    <citation type="submission" date="2023-01" db="EMBL/GenBank/DDBJ databases">
        <title>Draft genome sequence of Algimonas ampicilliniresistens strain NBRC 108219.</title>
        <authorList>
            <person name="Sun Q."/>
            <person name="Mori K."/>
        </authorList>
    </citation>
    <scope>NUCLEOTIDE SEQUENCE</scope>
    <source>
        <strain evidence="4">NBRC 108219</strain>
    </source>
</reference>
<dbReference type="PROSITE" id="PS50222">
    <property type="entry name" value="EF_HAND_2"/>
    <property type="match status" value="1"/>
</dbReference>
<dbReference type="Gene3D" id="1.10.238.10">
    <property type="entry name" value="EF-hand"/>
    <property type="match status" value="1"/>
</dbReference>
<proteinExistence type="predicted"/>
<feature type="domain" description="EF-hand" evidence="3">
    <location>
        <begin position="41"/>
        <end position="76"/>
    </location>
</feature>
<reference evidence="4" key="1">
    <citation type="journal article" date="2014" name="Int. J. Syst. Evol. Microbiol.">
        <title>Complete genome of a new Firmicutes species belonging to the dominant human colonic microbiota ('Ruminococcus bicirculans') reveals two chromosomes and a selective capacity to utilize plant glucans.</title>
        <authorList>
            <consortium name="NISC Comparative Sequencing Program"/>
            <person name="Wegmann U."/>
            <person name="Louis P."/>
            <person name="Goesmann A."/>
            <person name="Henrissat B."/>
            <person name="Duncan S.H."/>
            <person name="Flint H.J."/>
        </authorList>
    </citation>
    <scope>NUCLEOTIDE SEQUENCE</scope>
    <source>
        <strain evidence="4">NBRC 108219</strain>
    </source>
</reference>
<accession>A0ABQ5V989</accession>
<protein>
    <recommendedName>
        <fullName evidence="3">EF-hand domain-containing protein</fullName>
    </recommendedName>
</protein>
<dbReference type="SUPFAM" id="SSF47473">
    <property type="entry name" value="EF-hand"/>
    <property type="match status" value="1"/>
</dbReference>
<sequence>MPFPTKLITDTVLLAALCTASVAYAQDDMDTSDALRAETVVTQEQVRTFMVSADIDEDGMLNVDEFKSFTVALADAGDVDARTLILSGKYKTRFTELDHDKDGLLTSTEMLTKPVDPMEMNPEPDMDDE</sequence>
<dbReference type="InterPro" id="IPR002048">
    <property type="entry name" value="EF_hand_dom"/>
</dbReference>
<keyword evidence="2" id="KW-0732">Signal</keyword>
<keyword evidence="5" id="KW-1185">Reference proteome</keyword>